<accession>A0A8H3G7V9</accession>
<reference evidence="1" key="1">
    <citation type="submission" date="2021-03" db="EMBL/GenBank/DDBJ databases">
        <authorList>
            <person name="Tagirdzhanova G."/>
        </authorList>
    </citation>
    <scope>NUCLEOTIDE SEQUENCE</scope>
</reference>
<gene>
    <name evidence="1" type="ORF">IMSHALPRED_010489</name>
</gene>
<organism evidence="1 2">
    <name type="scientific">Imshaugia aleurites</name>
    <dbReference type="NCBI Taxonomy" id="172621"/>
    <lineage>
        <taxon>Eukaryota</taxon>
        <taxon>Fungi</taxon>
        <taxon>Dikarya</taxon>
        <taxon>Ascomycota</taxon>
        <taxon>Pezizomycotina</taxon>
        <taxon>Lecanoromycetes</taxon>
        <taxon>OSLEUM clade</taxon>
        <taxon>Lecanoromycetidae</taxon>
        <taxon>Lecanorales</taxon>
        <taxon>Lecanorineae</taxon>
        <taxon>Parmeliaceae</taxon>
        <taxon>Imshaugia</taxon>
    </lineage>
</organism>
<protein>
    <submittedName>
        <fullName evidence="1">Uncharacterized protein</fullName>
    </submittedName>
</protein>
<dbReference type="PANTHER" id="PTHR38790">
    <property type="entry name" value="2EXR DOMAIN-CONTAINING PROTEIN-RELATED"/>
    <property type="match status" value="1"/>
</dbReference>
<dbReference type="EMBL" id="CAJPDT010000089">
    <property type="protein sequence ID" value="CAF9936182.1"/>
    <property type="molecule type" value="Genomic_DNA"/>
</dbReference>
<proteinExistence type="predicted"/>
<dbReference type="AlphaFoldDB" id="A0A8H3G7V9"/>
<dbReference type="Proteomes" id="UP000664534">
    <property type="component" value="Unassembled WGS sequence"/>
</dbReference>
<name>A0A8H3G7V9_9LECA</name>
<comment type="caution">
    <text evidence="1">The sequence shown here is derived from an EMBL/GenBank/DDBJ whole genome shotgun (WGS) entry which is preliminary data.</text>
</comment>
<keyword evidence="2" id="KW-1185">Reference proteome</keyword>
<evidence type="ECO:0000313" key="1">
    <source>
        <dbReference type="EMBL" id="CAF9936182.1"/>
    </source>
</evidence>
<dbReference type="OrthoDB" id="5413827at2759"/>
<evidence type="ECO:0000313" key="2">
    <source>
        <dbReference type="Proteomes" id="UP000664534"/>
    </source>
</evidence>
<sequence length="313" mass="36354">MEGYNWNDDTPPGFLKLSAEIRNNIYHLTLVEEPEGFYGGFLGVEDLHPEKWNEAKEAGRAIRTSYKAKDHDGDMCSYETEYPTSKRCTFKDEQWKNAKISYTRQKRDCNYHLTPPTIGMLALNRQTRAEAIPVFYGGNKFYFRSMSAILPFLQDRCQLSVQSMQNIHLVIDCGGGKSQTSRQEGWARTFAELPRFGPLNLRKLTMRIYDPDCCYAWKLKLNTKKQRWVHEMAKNITNLDMLGVTFDFSIMGEMTPNENAREDSRTAEQLWEFLAPKMLKKIGHEPHDARSLLKRRIRDDLDEEDSDGLEVDV</sequence>